<dbReference type="GO" id="GO:0020037">
    <property type="term" value="F:heme binding"/>
    <property type="evidence" value="ECO:0007669"/>
    <property type="project" value="InterPro"/>
</dbReference>
<evidence type="ECO:0000259" key="6">
    <source>
        <dbReference type="PROSITE" id="PS51007"/>
    </source>
</evidence>
<accession>A0A8J6TKB1</accession>
<dbReference type="GO" id="GO:0009055">
    <property type="term" value="F:electron transfer activity"/>
    <property type="evidence" value="ECO:0007669"/>
    <property type="project" value="InterPro"/>
</dbReference>
<dbReference type="InterPro" id="IPR009056">
    <property type="entry name" value="Cyt_c-like_dom"/>
</dbReference>
<evidence type="ECO:0000256" key="4">
    <source>
        <dbReference type="PROSITE-ProRule" id="PRU00433"/>
    </source>
</evidence>
<evidence type="ECO:0000313" key="7">
    <source>
        <dbReference type="EMBL" id="MBC8431899.1"/>
    </source>
</evidence>
<evidence type="ECO:0000256" key="1">
    <source>
        <dbReference type="ARBA" id="ARBA00022617"/>
    </source>
</evidence>
<keyword evidence="2 4" id="KW-0479">Metal-binding</keyword>
<keyword evidence="1 4" id="KW-0349">Heme</keyword>
<dbReference type="AlphaFoldDB" id="A0A8J6TKB1"/>
<dbReference type="SUPFAM" id="SSF46626">
    <property type="entry name" value="Cytochrome c"/>
    <property type="match status" value="1"/>
</dbReference>
<dbReference type="Proteomes" id="UP000605201">
    <property type="component" value="Unassembled WGS sequence"/>
</dbReference>
<reference evidence="7 8" key="1">
    <citation type="submission" date="2020-08" db="EMBL/GenBank/DDBJ databases">
        <title>Bridging the membrane lipid divide: bacteria of the FCB group superphylum have the potential to synthesize archaeal ether lipids.</title>
        <authorList>
            <person name="Villanueva L."/>
            <person name="Von Meijenfeldt F.A.B."/>
            <person name="Westbye A.B."/>
            <person name="Yadav S."/>
            <person name="Hopmans E.C."/>
            <person name="Dutilh B.E."/>
            <person name="Sinninghe Damste J.S."/>
        </authorList>
    </citation>
    <scope>NUCLEOTIDE SEQUENCE [LARGE SCALE GENOMIC DNA]</scope>
    <source>
        <strain evidence="7">NIOZ-UU17</strain>
    </source>
</reference>
<dbReference type="InterPro" id="IPR036909">
    <property type="entry name" value="Cyt_c-like_dom_sf"/>
</dbReference>
<evidence type="ECO:0000313" key="8">
    <source>
        <dbReference type="Proteomes" id="UP000605201"/>
    </source>
</evidence>
<dbReference type="Pfam" id="PF13442">
    <property type="entry name" value="Cytochrome_CBB3"/>
    <property type="match status" value="1"/>
</dbReference>
<feature type="chain" id="PRO_5035239613" evidence="5">
    <location>
        <begin position="21"/>
        <end position="88"/>
    </location>
</feature>
<feature type="signal peptide" evidence="5">
    <location>
        <begin position="1"/>
        <end position="20"/>
    </location>
</feature>
<gene>
    <name evidence="7" type="ORF">H8D96_08255</name>
</gene>
<dbReference type="GO" id="GO:0046872">
    <property type="term" value="F:metal ion binding"/>
    <property type="evidence" value="ECO:0007669"/>
    <property type="project" value="UniProtKB-KW"/>
</dbReference>
<dbReference type="PROSITE" id="PS51007">
    <property type="entry name" value="CYTC"/>
    <property type="match status" value="1"/>
</dbReference>
<evidence type="ECO:0000256" key="5">
    <source>
        <dbReference type="SAM" id="SignalP"/>
    </source>
</evidence>
<comment type="caution">
    <text evidence="7">The sequence shown here is derived from an EMBL/GenBank/DDBJ whole genome shotgun (WGS) entry which is preliminary data.</text>
</comment>
<sequence length="88" mass="9683">MKNALMILLVVLLAASFSFAAEPAPDGGKALFEARCSQCHALDRALKKTKTLPEWKKTTAKMAKYAKGKITEKEAEQIAEYLAGRNKK</sequence>
<evidence type="ECO:0000256" key="3">
    <source>
        <dbReference type="ARBA" id="ARBA00023004"/>
    </source>
</evidence>
<name>A0A8J6TKB1_9BACT</name>
<dbReference type="Gene3D" id="1.10.760.10">
    <property type="entry name" value="Cytochrome c-like domain"/>
    <property type="match status" value="1"/>
</dbReference>
<keyword evidence="3 4" id="KW-0408">Iron</keyword>
<keyword evidence="5" id="KW-0732">Signal</keyword>
<protein>
    <submittedName>
        <fullName evidence="7">C-type cytochrome</fullName>
    </submittedName>
</protein>
<organism evidence="7 8">
    <name type="scientific">Candidatus Desulfatibia vada</name>
    <dbReference type="NCBI Taxonomy" id="2841696"/>
    <lineage>
        <taxon>Bacteria</taxon>
        <taxon>Pseudomonadati</taxon>
        <taxon>Thermodesulfobacteriota</taxon>
        <taxon>Desulfobacteria</taxon>
        <taxon>Desulfobacterales</taxon>
        <taxon>Desulfobacterales incertae sedis</taxon>
        <taxon>Candidatus Desulfatibia</taxon>
    </lineage>
</organism>
<proteinExistence type="predicted"/>
<evidence type="ECO:0000256" key="2">
    <source>
        <dbReference type="ARBA" id="ARBA00022723"/>
    </source>
</evidence>
<feature type="domain" description="Cytochrome c" evidence="6">
    <location>
        <begin position="23"/>
        <end position="88"/>
    </location>
</feature>
<dbReference type="EMBL" id="JACNIG010000190">
    <property type="protein sequence ID" value="MBC8431899.1"/>
    <property type="molecule type" value="Genomic_DNA"/>
</dbReference>